<protein>
    <submittedName>
        <fullName evidence="1">Uncharacterized protein</fullName>
    </submittedName>
</protein>
<evidence type="ECO:0000313" key="1">
    <source>
        <dbReference type="EMBL" id="HIU27277.1"/>
    </source>
</evidence>
<sequence>MHDFEYVPKEEWKPIRDELFEIIHKLQREVSDDFTFQYHFVGSSKRKMITRDRNSNIGFDFDVNIKVNDPDEDYSAKEIRNILHKGLDKVTNPYGCPVFGYDYTEDSTRVLTIKVKDGTNSRILHSCDFCIIYECGNGRQKYIRYNKKQNSYSWEYQPKGYMELPSKMEWIKKHELWQQVRDIYICKKNIN</sequence>
<name>A0A9D1L8K6_9FIRM</name>
<reference evidence="1" key="1">
    <citation type="submission" date="2020-10" db="EMBL/GenBank/DDBJ databases">
        <authorList>
            <person name="Gilroy R."/>
        </authorList>
    </citation>
    <scope>NUCLEOTIDE SEQUENCE</scope>
    <source>
        <strain evidence="1">11300</strain>
    </source>
</reference>
<dbReference type="EMBL" id="DVMO01000041">
    <property type="protein sequence ID" value="HIU27277.1"/>
    <property type="molecule type" value="Genomic_DNA"/>
</dbReference>
<proteinExistence type="predicted"/>
<evidence type="ECO:0000313" key="2">
    <source>
        <dbReference type="Proteomes" id="UP000824091"/>
    </source>
</evidence>
<dbReference type="Proteomes" id="UP000824091">
    <property type="component" value="Unassembled WGS sequence"/>
</dbReference>
<feature type="non-terminal residue" evidence="1">
    <location>
        <position position="191"/>
    </location>
</feature>
<dbReference type="AlphaFoldDB" id="A0A9D1L8K6"/>
<comment type="caution">
    <text evidence="1">The sequence shown here is derived from an EMBL/GenBank/DDBJ whole genome shotgun (WGS) entry which is preliminary data.</text>
</comment>
<organism evidence="1 2">
    <name type="scientific">Candidatus Fimisoma avicola</name>
    <dbReference type="NCBI Taxonomy" id="2840826"/>
    <lineage>
        <taxon>Bacteria</taxon>
        <taxon>Bacillati</taxon>
        <taxon>Bacillota</taxon>
        <taxon>Clostridia</taxon>
        <taxon>Eubacteriales</taxon>
        <taxon>Candidatus Fimisoma</taxon>
    </lineage>
</organism>
<reference evidence="1" key="2">
    <citation type="journal article" date="2021" name="PeerJ">
        <title>Extensive microbial diversity within the chicken gut microbiome revealed by metagenomics and culture.</title>
        <authorList>
            <person name="Gilroy R."/>
            <person name="Ravi A."/>
            <person name="Getino M."/>
            <person name="Pursley I."/>
            <person name="Horton D.L."/>
            <person name="Alikhan N.F."/>
            <person name="Baker D."/>
            <person name="Gharbi K."/>
            <person name="Hall N."/>
            <person name="Watson M."/>
            <person name="Adriaenssens E.M."/>
            <person name="Foster-Nyarko E."/>
            <person name="Jarju S."/>
            <person name="Secka A."/>
            <person name="Antonio M."/>
            <person name="Oren A."/>
            <person name="Chaudhuri R.R."/>
            <person name="La Ragione R."/>
            <person name="Hildebrand F."/>
            <person name="Pallen M.J."/>
        </authorList>
    </citation>
    <scope>NUCLEOTIDE SEQUENCE</scope>
    <source>
        <strain evidence="1">11300</strain>
    </source>
</reference>
<gene>
    <name evidence="1" type="ORF">IAD16_02700</name>
</gene>
<accession>A0A9D1L8K6</accession>